<organism evidence="7 8">
    <name type="scientific">Thalassotalea fonticola</name>
    <dbReference type="NCBI Taxonomy" id="3065649"/>
    <lineage>
        <taxon>Bacteria</taxon>
        <taxon>Pseudomonadati</taxon>
        <taxon>Pseudomonadota</taxon>
        <taxon>Gammaproteobacteria</taxon>
        <taxon>Alteromonadales</taxon>
        <taxon>Colwelliaceae</taxon>
        <taxon>Thalassotalea</taxon>
    </lineage>
</organism>
<evidence type="ECO:0000256" key="4">
    <source>
        <dbReference type="ARBA" id="ARBA00022801"/>
    </source>
</evidence>
<accession>A0ABZ0GL51</accession>
<dbReference type="InterPro" id="IPR047177">
    <property type="entry name" value="Pept_M20A"/>
</dbReference>
<protein>
    <submittedName>
        <fullName evidence="7">M20 family peptidase</fullName>
    </submittedName>
</protein>
<keyword evidence="8" id="KW-1185">Reference proteome</keyword>
<evidence type="ECO:0000313" key="8">
    <source>
        <dbReference type="Proteomes" id="UP001301442"/>
    </source>
</evidence>
<dbReference type="SUPFAM" id="SSF53187">
    <property type="entry name" value="Zn-dependent exopeptidases"/>
    <property type="match status" value="1"/>
</dbReference>
<name>A0ABZ0GL51_9GAMM</name>
<keyword evidence="3" id="KW-0479">Metal-binding</keyword>
<feature type="domain" description="Peptidase M20 dimerisation" evidence="6">
    <location>
        <begin position="239"/>
        <end position="383"/>
    </location>
</feature>
<proteinExistence type="inferred from homology"/>
<evidence type="ECO:0000259" key="6">
    <source>
        <dbReference type="Pfam" id="PF07687"/>
    </source>
</evidence>
<keyword evidence="2" id="KW-0645">Protease</keyword>
<sequence>MNKLIGLIIFAVIGIYLFGAYRANTEFKDQQYHPQIQTKRVAVDQDKVVANFSKAIQIATISHDYPAPVVPEPFLTFHQHLQASFPTIHKVANREVINNYSLVYKFPGSDTNLKPALFMGHMDVVPVDQDTLDKWTHQAFSGTVADGQIWGRGAIDDKSTVMALMEAMELSLSAGKQPKRTVYFAFGHDEEIGGSQGAKKVAEYFQNKDVYFEFVLDEGGAILEGYIDTVAQPVGIIGIAEKGFMNIRLIAERDGGHSSMPPENTGAGILAQAIVKLEDNKFPATLRYTNLTFNAIGSYADFKTRFAMANQWLMAPIIKQKLLANQSTAAGLRTTTAVTMMKGSSKSNILPTKASVVVNFRILPGETDETVLAAVKEIIDDDRVSYELYMNNNPSTVSSIQSNGYKWISQTVREFAPDALVAPYLVMGGTDSKYFYQLTDSVYRFLMIKFTPETRKTVHGINERIRIEDYIEGIQYFHELLRKVSFDNEAPK</sequence>
<dbReference type="InterPro" id="IPR036264">
    <property type="entry name" value="Bact_exopeptidase_dim_dom"/>
</dbReference>
<keyword evidence="5" id="KW-0862">Zinc</keyword>
<evidence type="ECO:0000313" key="7">
    <source>
        <dbReference type="EMBL" id="WOH36233.1"/>
    </source>
</evidence>
<dbReference type="PIRSF" id="PIRSF036696">
    <property type="entry name" value="ACY-1"/>
    <property type="match status" value="1"/>
</dbReference>
<reference evidence="7 8" key="1">
    <citation type="submission" date="2023-09" db="EMBL/GenBank/DDBJ databases">
        <authorList>
            <person name="Qi X."/>
        </authorList>
    </citation>
    <scope>NUCLEOTIDE SEQUENCE [LARGE SCALE GENOMIC DNA]</scope>
    <source>
        <strain evidence="7 8">S1-1</strain>
    </source>
</reference>
<dbReference type="PANTHER" id="PTHR45962">
    <property type="entry name" value="N-FATTY-ACYL-AMINO ACID SYNTHASE/HYDROLASE PM20D1"/>
    <property type="match status" value="1"/>
</dbReference>
<dbReference type="Pfam" id="PF01546">
    <property type="entry name" value="Peptidase_M20"/>
    <property type="match status" value="1"/>
</dbReference>
<dbReference type="InterPro" id="IPR002933">
    <property type="entry name" value="Peptidase_M20"/>
</dbReference>
<evidence type="ECO:0000256" key="3">
    <source>
        <dbReference type="ARBA" id="ARBA00022723"/>
    </source>
</evidence>
<dbReference type="Pfam" id="PF07687">
    <property type="entry name" value="M20_dimer"/>
    <property type="match status" value="1"/>
</dbReference>
<comment type="similarity">
    <text evidence="1">Belongs to the peptidase M20A family.</text>
</comment>
<evidence type="ECO:0000256" key="2">
    <source>
        <dbReference type="ARBA" id="ARBA00022670"/>
    </source>
</evidence>
<evidence type="ECO:0000256" key="1">
    <source>
        <dbReference type="ARBA" id="ARBA00006247"/>
    </source>
</evidence>
<dbReference type="PANTHER" id="PTHR45962:SF1">
    <property type="entry name" value="N-FATTY-ACYL-AMINO ACID SYNTHASE_HYDROLASE PM20D1"/>
    <property type="match status" value="1"/>
</dbReference>
<dbReference type="Proteomes" id="UP001301442">
    <property type="component" value="Chromosome"/>
</dbReference>
<dbReference type="CDD" id="cd05674">
    <property type="entry name" value="M20_yscS"/>
    <property type="match status" value="1"/>
</dbReference>
<dbReference type="Gene3D" id="3.30.70.360">
    <property type="match status" value="1"/>
</dbReference>
<keyword evidence="4" id="KW-0378">Hydrolase</keyword>
<evidence type="ECO:0000256" key="5">
    <source>
        <dbReference type="ARBA" id="ARBA00022833"/>
    </source>
</evidence>
<dbReference type="Gene3D" id="1.10.150.900">
    <property type="match status" value="1"/>
</dbReference>
<dbReference type="EMBL" id="CP136600">
    <property type="protein sequence ID" value="WOH36233.1"/>
    <property type="molecule type" value="Genomic_DNA"/>
</dbReference>
<dbReference type="SUPFAM" id="SSF55031">
    <property type="entry name" value="Bacterial exopeptidase dimerisation domain"/>
    <property type="match status" value="1"/>
</dbReference>
<dbReference type="RefSeq" id="WP_348395046.1">
    <property type="nucleotide sequence ID" value="NZ_CP136600.1"/>
</dbReference>
<gene>
    <name evidence="7" type="ORF">RI844_12715</name>
</gene>
<dbReference type="Gene3D" id="3.40.630.10">
    <property type="entry name" value="Zn peptidases"/>
    <property type="match status" value="1"/>
</dbReference>
<dbReference type="InterPro" id="IPR001261">
    <property type="entry name" value="ArgE/DapE_CS"/>
</dbReference>
<dbReference type="InterPro" id="IPR011650">
    <property type="entry name" value="Peptidase_M20_dimer"/>
</dbReference>
<dbReference type="PROSITE" id="PS00759">
    <property type="entry name" value="ARGE_DAPE_CPG2_2"/>
    <property type="match status" value="1"/>
</dbReference>